<reference evidence="2" key="1">
    <citation type="submission" date="2022-07" db="EMBL/GenBank/DDBJ databases">
        <authorList>
            <person name="Macas J."/>
            <person name="Novak P."/>
            <person name="Neumann P."/>
        </authorList>
    </citation>
    <scope>NUCLEOTIDE SEQUENCE</scope>
</reference>
<feature type="domain" description="Reverse transcriptase" evidence="1">
    <location>
        <begin position="12"/>
        <end position="290"/>
    </location>
</feature>
<name>A0AAV0DN66_9ASTE</name>
<keyword evidence="3" id="KW-1185">Reference proteome</keyword>
<dbReference type="InterPro" id="IPR000477">
    <property type="entry name" value="RT_dom"/>
</dbReference>
<evidence type="ECO:0000313" key="3">
    <source>
        <dbReference type="Proteomes" id="UP001152523"/>
    </source>
</evidence>
<dbReference type="InterPro" id="IPR043502">
    <property type="entry name" value="DNA/RNA_pol_sf"/>
</dbReference>
<evidence type="ECO:0000259" key="1">
    <source>
        <dbReference type="PROSITE" id="PS50878"/>
    </source>
</evidence>
<dbReference type="PROSITE" id="PS50878">
    <property type="entry name" value="RT_POL"/>
    <property type="match status" value="1"/>
</dbReference>
<dbReference type="Proteomes" id="UP001152523">
    <property type="component" value="Unassembled WGS sequence"/>
</dbReference>
<comment type="caution">
    <text evidence="2">The sequence shown here is derived from an EMBL/GenBank/DDBJ whole genome shotgun (WGS) entry which is preliminary data.</text>
</comment>
<proteinExistence type="predicted"/>
<dbReference type="Pfam" id="PF13966">
    <property type="entry name" value="zf-RVT"/>
    <property type="match status" value="1"/>
</dbReference>
<dbReference type="PANTHER" id="PTHR33116:SF84">
    <property type="entry name" value="RNA-DIRECTED DNA POLYMERASE"/>
    <property type="match status" value="1"/>
</dbReference>
<dbReference type="AlphaFoldDB" id="A0AAV0DN66"/>
<dbReference type="SUPFAM" id="SSF56672">
    <property type="entry name" value="DNA/RNA polymerases"/>
    <property type="match status" value="1"/>
</dbReference>
<dbReference type="PANTHER" id="PTHR33116">
    <property type="entry name" value="REVERSE TRANSCRIPTASE ZINC-BINDING DOMAIN-CONTAINING PROTEIN-RELATED-RELATED"/>
    <property type="match status" value="1"/>
</dbReference>
<protein>
    <recommendedName>
        <fullName evidence="1">Reverse transcriptase domain-containing protein</fullName>
    </recommendedName>
</protein>
<dbReference type="CDD" id="cd01650">
    <property type="entry name" value="RT_nLTR_like"/>
    <property type="match status" value="1"/>
</dbReference>
<accession>A0AAV0DN66</accession>
<dbReference type="Pfam" id="PF00078">
    <property type="entry name" value="RVT_1"/>
    <property type="match status" value="1"/>
</dbReference>
<evidence type="ECO:0000313" key="2">
    <source>
        <dbReference type="EMBL" id="CAH9104919.1"/>
    </source>
</evidence>
<gene>
    <name evidence="2" type="ORF">CEPIT_LOCUS16974</name>
</gene>
<sequence length="643" mass="72950">MVGEDFTNAVMEFFEKGKILKQINHTSIALIPKSNHEASATDFRPISCANVTYKTISKILAVRMAPILSEIINPAQSSFVEGRGITDNIFLAQELVRGYARKSISPRCLLKVDLKKAYDTICWDFLKDALTVLGFPSIFVGWIWECISTPTFSISINGSLHGFIKGRRGLRQGDPMSPTLFLICMEYLSRLMCKETSKPDFNFHPKCGQLKISHLIFADDLMLYSRGDLASIQVLLKCMADFQEVSGLSINIAKSNIFLAGVHGQERELILNLVGILTGQFPVRYLGVPLAPSRVSVAQYSPLIEKIANFTLKWKTNSMSYAGRLELIRAVIQGIQSYWIQVFPIPVAVIEKVVSHCRQFLWGSPNAKVAWADVCRPKEEGGLGLKDCKIWNSALLSKTLWNIHLKKDTLWVRWVHCVYLRNCSMWDWIPPDGVSPLFSKLIKITEALSTLLGGKSGIISTLNNIYTNGKLQSNKVYDILRVKGHSKPWMNLIWKNYIPPKFSFILWLGLRNRLPTCDNLLYIDMDRACCFCKTYMDSSDHLFFKCVFTGAIWEGVRQWLKIKKNSSTLLSTVKLCLKQYGGARLTSKAVRLALCCTVYSIWKARNEQIFGHEDATIEGVLFQIKLHVYRALFRLYPVSMIEF</sequence>
<dbReference type="EMBL" id="CAMAPF010000128">
    <property type="protein sequence ID" value="CAH9104919.1"/>
    <property type="molecule type" value="Genomic_DNA"/>
</dbReference>
<organism evidence="2 3">
    <name type="scientific">Cuscuta epithymum</name>
    <dbReference type="NCBI Taxonomy" id="186058"/>
    <lineage>
        <taxon>Eukaryota</taxon>
        <taxon>Viridiplantae</taxon>
        <taxon>Streptophyta</taxon>
        <taxon>Embryophyta</taxon>
        <taxon>Tracheophyta</taxon>
        <taxon>Spermatophyta</taxon>
        <taxon>Magnoliopsida</taxon>
        <taxon>eudicotyledons</taxon>
        <taxon>Gunneridae</taxon>
        <taxon>Pentapetalae</taxon>
        <taxon>asterids</taxon>
        <taxon>lamiids</taxon>
        <taxon>Solanales</taxon>
        <taxon>Convolvulaceae</taxon>
        <taxon>Cuscuteae</taxon>
        <taxon>Cuscuta</taxon>
        <taxon>Cuscuta subgen. Cuscuta</taxon>
    </lineage>
</organism>
<dbReference type="InterPro" id="IPR026960">
    <property type="entry name" value="RVT-Znf"/>
</dbReference>